<dbReference type="EMBL" id="BK015448">
    <property type="protein sequence ID" value="DAE07378.1"/>
    <property type="molecule type" value="Genomic_DNA"/>
</dbReference>
<evidence type="ECO:0000313" key="1">
    <source>
        <dbReference type="EMBL" id="DAE07378.1"/>
    </source>
</evidence>
<proteinExistence type="predicted"/>
<reference evidence="1" key="1">
    <citation type="journal article" date="2021" name="Proc. Natl. Acad. Sci. U.S.A.">
        <title>A Catalog of Tens of Thousands of Viruses from Human Metagenomes Reveals Hidden Associations with Chronic Diseases.</title>
        <authorList>
            <person name="Tisza M.J."/>
            <person name="Buck C.B."/>
        </authorList>
    </citation>
    <scope>NUCLEOTIDE SEQUENCE</scope>
    <source>
        <strain evidence="1">Ct17O1</strain>
    </source>
</reference>
<organism evidence="1">
    <name type="scientific">Phage sp. ct17O1</name>
    <dbReference type="NCBI Taxonomy" id="2825789"/>
    <lineage>
        <taxon>Viruses</taxon>
    </lineage>
</organism>
<sequence length="135" mass="15247">MSLREELLKNKPKVHPFDYNGVTYFFREFNVKEMNDALYGQHNELLRLAEQQGIDLNYDDEDELTKQLAKVHDPDRLSRALAIRLCDADGNNLFDASSPDDLAELRGLDKGVYEALNSAVLSLLPKNSATDESSS</sequence>
<accession>A0A8S5PKF1</accession>
<protein>
    <submittedName>
        <fullName evidence="1">Tail assembly chaperone protein</fullName>
    </submittedName>
</protein>
<name>A0A8S5PKF1_9VIRU</name>